<evidence type="ECO:0000256" key="1">
    <source>
        <dbReference type="PROSITE-ProRule" id="PRU00175"/>
    </source>
</evidence>
<dbReference type="RefSeq" id="XP_033526693.1">
    <property type="nucleotide sequence ID" value="XM_033670210.1"/>
</dbReference>
<dbReference type="AlphaFoldDB" id="A0A6A6AL61"/>
<accession>A0A6A6AL61</accession>
<organism evidence="3 4">
    <name type="scientific">Dothidotthia symphoricarpi CBS 119687</name>
    <dbReference type="NCBI Taxonomy" id="1392245"/>
    <lineage>
        <taxon>Eukaryota</taxon>
        <taxon>Fungi</taxon>
        <taxon>Dikarya</taxon>
        <taxon>Ascomycota</taxon>
        <taxon>Pezizomycotina</taxon>
        <taxon>Dothideomycetes</taxon>
        <taxon>Pleosporomycetidae</taxon>
        <taxon>Pleosporales</taxon>
        <taxon>Dothidotthiaceae</taxon>
        <taxon>Dothidotthia</taxon>
    </lineage>
</organism>
<evidence type="ECO:0000313" key="3">
    <source>
        <dbReference type="EMBL" id="KAF2132306.1"/>
    </source>
</evidence>
<dbReference type="Proteomes" id="UP000799771">
    <property type="component" value="Unassembled WGS sequence"/>
</dbReference>
<evidence type="ECO:0000313" key="4">
    <source>
        <dbReference type="Proteomes" id="UP000799771"/>
    </source>
</evidence>
<keyword evidence="4" id="KW-1185">Reference proteome</keyword>
<dbReference type="GeneID" id="54410642"/>
<name>A0A6A6AL61_9PLEO</name>
<evidence type="ECO:0000259" key="2">
    <source>
        <dbReference type="PROSITE" id="PS50089"/>
    </source>
</evidence>
<dbReference type="OrthoDB" id="3791947at2759"/>
<dbReference type="InterPro" id="IPR013083">
    <property type="entry name" value="Znf_RING/FYVE/PHD"/>
</dbReference>
<gene>
    <name evidence="3" type="ORF">P153DRAFT_383196</name>
</gene>
<protein>
    <recommendedName>
        <fullName evidence="2">RING-type domain-containing protein</fullName>
    </recommendedName>
</protein>
<reference evidence="3" key="1">
    <citation type="journal article" date="2020" name="Stud. Mycol.">
        <title>101 Dothideomycetes genomes: a test case for predicting lifestyles and emergence of pathogens.</title>
        <authorList>
            <person name="Haridas S."/>
            <person name="Albert R."/>
            <person name="Binder M."/>
            <person name="Bloem J."/>
            <person name="Labutti K."/>
            <person name="Salamov A."/>
            <person name="Andreopoulos B."/>
            <person name="Baker S."/>
            <person name="Barry K."/>
            <person name="Bills G."/>
            <person name="Bluhm B."/>
            <person name="Cannon C."/>
            <person name="Castanera R."/>
            <person name="Culley D."/>
            <person name="Daum C."/>
            <person name="Ezra D."/>
            <person name="Gonzalez J."/>
            <person name="Henrissat B."/>
            <person name="Kuo A."/>
            <person name="Liang C."/>
            <person name="Lipzen A."/>
            <person name="Lutzoni F."/>
            <person name="Magnuson J."/>
            <person name="Mondo S."/>
            <person name="Nolan M."/>
            <person name="Ohm R."/>
            <person name="Pangilinan J."/>
            <person name="Park H.-J."/>
            <person name="Ramirez L."/>
            <person name="Alfaro M."/>
            <person name="Sun H."/>
            <person name="Tritt A."/>
            <person name="Yoshinaga Y."/>
            <person name="Zwiers L.-H."/>
            <person name="Turgeon B."/>
            <person name="Goodwin S."/>
            <person name="Spatafora J."/>
            <person name="Crous P."/>
            <person name="Grigoriev I."/>
        </authorList>
    </citation>
    <scope>NUCLEOTIDE SEQUENCE</scope>
    <source>
        <strain evidence="3">CBS 119687</strain>
    </source>
</reference>
<dbReference type="SUPFAM" id="SSF57850">
    <property type="entry name" value="RING/U-box"/>
    <property type="match status" value="1"/>
</dbReference>
<dbReference type="Gene3D" id="3.30.40.10">
    <property type="entry name" value="Zinc/RING finger domain, C3HC4 (zinc finger)"/>
    <property type="match status" value="1"/>
</dbReference>
<keyword evidence="1" id="KW-0863">Zinc-finger</keyword>
<keyword evidence="1" id="KW-0479">Metal-binding</keyword>
<dbReference type="PROSITE" id="PS50089">
    <property type="entry name" value="ZF_RING_2"/>
    <property type="match status" value="1"/>
</dbReference>
<dbReference type="EMBL" id="ML977501">
    <property type="protein sequence ID" value="KAF2132306.1"/>
    <property type="molecule type" value="Genomic_DNA"/>
</dbReference>
<keyword evidence="1" id="KW-0862">Zinc</keyword>
<sequence length="155" mass="17720">MPNHIPNFQISHFLSSHTIPLLTPPDPTCPICQLPYASPPQTYVHPLLPPDIPEYAVQINNRGPCTHVFGRRCVETHIRGRNPWSHTCPMCRAEWFPPPDTGRREVLEHVERALNGLARLEEDLSAGDEVTMAEVEDLERSLERIREVLYGGRWI</sequence>
<feature type="domain" description="RING-type" evidence="2">
    <location>
        <begin position="29"/>
        <end position="92"/>
    </location>
</feature>
<dbReference type="GO" id="GO:0008270">
    <property type="term" value="F:zinc ion binding"/>
    <property type="evidence" value="ECO:0007669"/>
    <property type="project" value="UniProtKB-KW"/>
</dbReference>
<dbReference type="InterPro" id="IPR001841">
    <property type="entry name" value="Znf_RING"/>
</dbReference>
<proteinExistence type="predicted"/>